<gene>
    <name evidence="5" type="ORF">GGR43_001477</name>
</gene>
<organism evidence="5 6">
    <name type="scientific">Sphingobium jiangsuense</name>
    <dbReference type="NCBI Taxonomy" id="870476"/>
    <lineage>
        <taxon>Bacteria</taxon>
        <taxon>Pseudomonadati</taxon>
        <taxon>Pseudomonadota</taxon>
        <taxon>Alphaproteobacteria</taxon>
        <taxon>Sphingomonadales</taxon>
        <taxon>Sphingomonadaceae</taxon>
        <taxon>Sphingobium</taxon>
    </lineage>
</organism>
<dbReference type="SUPFAM" id="SSF56801">
    <property type="entry name" value="Acetyl-CoA synthetase-like"/>
    <property type="match status" value="1"/>
</dbReference>
<dbReference type="Pfam" id="PF00501">
    <property type="entry name" value="AMP-binding"/>
    <property type="match status" value="1"/>
</dbReference>
<dbReference type="PANTHER" id="PTHR43201:SF5">
    <property type="entry name" value="MEDIUM-CHAIN ACYL-COA LIGASE ACSF2, MITOCHONDRIAL"/>
    <property type="match status" value="1"/>
</dbReference>
<dbReference type="InterPro" id="IPR042099">
    <property type="entry name" value="ANL_N_sf"/>
</dbReference>
<evidence type="ECO:0000256" key="1">
    <source>
        <dbReference type="ARBA" id="ARBA00006432"/>
    </source>
</evidence>
<dbReference type="Gene3D" id="3.30.300.30">
    <property type="match status" value="1"/>
</dbReference>
<dbReference type="PANTHER" id="PTHR43201">
    <property type="entry name" value="ACYL-COA SYNTHETASE"/>
    <property type="match status" value="1"/>
</dbReference>
<evidence type="ECO:0000256" key="2">
    <source>
        <dbReference type="ARBA" id="ARBA00022598"/>
    </source>
</evidence>
<dbReference type="EMBL" id="JACIDT010000004">
    <property type="protein sequence ID" value="MBB3925762.1"/>
    <property type="molecule type" value="Genomic_DNA"/>
</dbReference>
<dbReference type="GO" id="GO:0031956">
    <property type="term" value="F:medium-chain fatty acid-CoA ligase activity"/>
    <property type="evidence" value="ECO:0007669"/>
    <property type="project" value="TreeGrafter"/>
</dbReference>
<keyword evidence="2 5" id="KW-0436">Ligase</keyword>
<dbReference type="InterPro" id="IPR045851">
    <property type="entry name" value="AMP-bd_C_sf"/>
</dbReference>
<feature type="domain" description="AMP-binding enzyme C-terminal" evidence="4">
    <location>
        <begin position="409"/>
        <end position="487"/>
    </location>
</feature>
<comment type="similarity">
    <text evidence="1">Belongs to the ATP-dependent AMP-binding enzyme family.</text>
</comment>
<dbReference type="InterPro" id="IPR020845">
    <property type="entry name" value="AMP-binding_CS"/>
</dbReference>
<dbReference type="AlphaFoldDB" id="A0A7W6BLG7"/>
<keyword evidence="6" id="KW-1185">Reference proteome</keyword>
<dbReference type="PROSITE" id="PS00455">
    <property type="entry name" value="AMP_BINDING"/>
    <property type="match status" value="1"/>
</dbReference>
<accession>A0A7W6BLG7</accession>
<feature type="domain" description="AMP-dependent synthetase/ligase" evidence="3">
    <location>
        <begin position="5"/>
        <end position="350"/>
    </location>
</feature>
<sequence>MHPAHHARATPDRPAYVMAESGRQVSYAELDRWSCRLAHFWRAQGLAPGDTIAFLLENHVAYLPLLWSAQRAGLIYVSISTGLSGGDVAYIVQDSGARVLVASARTAALAEEAAAGRPALRRFTAEELDALTASLPDTPIPDEMAGEDMLYSSGTTGRPKGIRRPCVPGTPIDTGTPLVALVESRFGFGPDTRYLSPAPLYHAAPQRFSMAVQRLGGTVVVMEKFDAERALGLIERHRITAAQWVPTHFIRMLRLPDAVRAGHDLSSLQVAIHAAAPCPVPVKQAMLDWWGPVIHEYYAGTENNGLTAIGPEEWLAHKGSVGRAMVGELRIVDERGGELPPRAEGLICFANGPEFAYHNDPEKTAAARTPQGWTTLGDVGWMDEDGYLYLTDRKNFTIISGGVNIYPQEIENWLATHPKVGDVAVIGAPDADLGERVLAVVEPVDWVEAGDALARELIAFAREGLGPIKAPRQVDFLPSLPRQATGKLYKRLLRDRYWPVAG</sequence>
<dbReference type="RefSeq" id="WP_188071316.1">
    <property type="nucleotide sequence ID" value="NZ_BSPS01000020.1"/>
</dbReference>
<dbReference type="GO" id="GO:0006631">
    <property type="term" value="P:fatty acid metabolic process"/>
    <property type="evidence" value="ECO:0007669"/>
    <property type="project" value="TreeGrafter"/>
</dbReference>
<dbReference type="Gene3D" id="3.40.50.12780">
    <property type="entry name" value="N-terminal domain of ligase-like"/>
    <property type="match status" value="1"/>
</dbReference>
<protein>
    <submittedName>
        <fullName evidence="5">Acyl-CoA synthetase (AMP-forming)/AMP-acid ligase II</fullName>
    </submittedName>
</protein>
<evidence type="ECO:0000313" key="5">
    <source>
        <dbReference type="EMBL" id="MBB3925762.1"/>
    </source>
</evidence>
<dbReference type="InterPro" id="IPR000873">
    <property type="entry name" value="AMP-dep_synth/lig_dom"/>
</dbReference>
<evidence type="ECO:0000313" key="6">
    <source>
        <dbReference type="Proteomes" id="UP000571950"/>
    </source>
</evidence>
<proteinExistence type="inferred from homology"/>
<reference evidence="5 6" key="1">
    <citation type="submission" date="2020-08" db="EMBL/GenBank/DDBJ databases">
        <title>Genomic Encyclopedia of Type Strains, Phase IV (KMG-IV): sequencing the most valuable type-strain genomes for metagenomic binning, comparative biology and taxonomic classification.</title>
        <authorList>
            <person name="Goeker M."/>
        </authorList>
    </citation>
    <scope>NUCLEOTIDE SEQUENCE [LARGE SCALE GENOMIC DNA]</scope>
    <source>
        <strain evidence="5 6">DSM 26189</strain>
    </source>
</reference>
<dbReference type="Proteomes" id="UP000571950">
    <property type="component" value="Unassembled WGS sequence"/>
</dbReference>
<evidence type="ECO:0000259" key="4">
    <source>
        <dbReference type="Pfam" id="PF13193"/>
    </source>
</evidence>
<dbReference type="InterPro" id="IPR025110">
    <property type="entry name" value="AMP-bd_C"/>
</dbReference>
<evidence type="ECO:0000259" key="3">
    <source>
        <dbReference type="Pfam" id="PF00501"/>
    </source>
</evidence>
<dbReference type="Pfam" id="PF13193">
    <property type="entry name" value="AMP-binding_C"/>
    <property type="match status" value="1"/>
</dbReference>
<name>A0A7W6BLG7_9SPHN</name>
<comment type="caution">
    <text evidence="5">The sequence shown here is derived from an EMBL/GenBank/DDBJ whole genome shotgun (WGS) entry which is preliminary data.</text>
</comment>